<dbReference type="AlphaFoldDB" id="A0A1C3RLR5"/>
<dbReference type="EC" id="1.6.5.11" evidence="8"/>
<dbReference type="PANTHER" id="PTHR43578">
    <property type="entry name" value="NADH-QUINONE OXIDOREDUCTASE SUBUNIT F"/>
    <property type="match status" value="1"/>
</dbReference>
<dbReference type="SMART" id="SM00928">
    <property type="entry name" value="NADH_4Fe-4S"/>
    <property type="match status" value="1"/>
</dbReference>
<dbReference type="InterPro" id="IPR019575">
    <property type="entry name" value="Nuop51_4Fe4S-bd"/>
</dbReference>
<evidence type="ECO:0000259" key="7">
    <source>
        <dbReference type="SMART" id="SM00928"/>
    </source>
</evidence>
<evidence type="ECO:0000256" key="3">
    <source>
        <dbReference type="ARBA" id="ARBA00022485"/>
    </source>
</evidence>
<reference evidence="8 9" key="1">
    <citation type="submission" date="2016-07" db="EMBL/GenBank/DDBJ databases">
        <authorList>
            <person name="Lefevre C.T."/>
        </authorList>
    </citation>
    <scope>NUCLEOTIDE SEQUENCE [LARGE SCALE GENOMIC DNA]</scope>
    <source>
        <strain evidence="8">PR1</strain>
    </source>
</reference>
<protein>
    <submittedName>
        <fullName evidence="8">NADH-quinone oxidoreductase subunit F 2 (Modular protein)</fullName>
        <ecNumber evidence="8">1.6.5.11</ecNumber>
    </submittedName>
</protein>
<dbReference type="InterPro" id="IPR036249">
    <property type="entry name" value="Thioredoxin-like_sf"/>
</dbReference>
<dbReference type="SUPFAM" id="SSF142984">
    <property type="entry name" value="Nqo1 middle domain-like"/>
    <property type="match status" value="1"/>
</dbReference>
<dbReference type="GO" id="GO:0008137">
    <property type="term" value="F:NADH dehydrogenase (ubiquinone) activity"/>
    <property type="evidence" value="ECO:0007669"/>
    <property type="project" value="InterPro"/>
</dbReference>
<name>A0A1C3RLR5_9PROT</name>
<sequence>MKKHFFPKGRQVDLSLYQSMKELLGADVKKRDLLIENLHRVQDHFGHLSKDHIAALADVMKLSQAQVYEVASFYAHFDLDGTQPKEKHCTSLTCSLFGKGVGQAVACVGRCDEAPVSFSKDDPVKLPSYIPHEKYCYATLMQYQGKRDEILAELDKANLRGLGGAGFKVADKWRFLLQANGEKVLVINADEGEPGTFKDRYCLESNPHKVIEGALIAADVIEARDIYIYLRDEYAAVRKILEIELPKIDTHGCTIHLRRGAGAYICGEETALLESLEGKRGLPRIKPPYPAQSGLFGRPTLVNNVETLWRVQDILQNGPEAGSRRFYSLSGRINTPGVYEAPVDITADELINSYGGGMIKGHRFKAYLPGGASGGILPASKADLPLSFGSLEDHGCFIGSAAVIVLSDQDNMKNVVQNLMAFFDHESCGQCTPCRVGCEKLSHMLQTTLDQELATELCEVMQDSSICGLGQAAPNPLLCALNHFAEDFT</sequence>
<keyword evidence="6" id="KW-0411">Iron-sulfur</keyword>
<evidence type="ECO:0000256" key="6">
    <source>
        <dbReference type="ARBA" id="ARBA00023014"/>
    </source>
</evidence>
<dbReference type="PANTHER" id="PTHR43578:SF3">
    <property type="entry name" value="NADH-QUINONE OXIDOREDUCTASE SUBUNIT F"/>
    <property type="match status" value="1"/>
</dbReference>
<dbReference type="InterPro" id="IPR041921">
    <property type="entry name" value="NuoE_N"/>
</dbReference>
<dbReference type="GO" id="GO:0016491">
    <property type="term" value="F:oxidoreductase activity"/>
    <property type="evidence" value="ECO:0007669"/>
    <property type="project" value="UniProtKB-KW"/>
</dbReference>
<evidence type="ECO:0000256" key="1">
    <source>
        <dbReference type="ARBA" id="ARBA00001917"/>
    </source>
</evidence>
<dbReference type="InterPro" id="IPR037207">
    <property type="entry name" value="Nuop51_4Fe4S-bd_sf"/>
</dbReference>
<keyword evidence="8" id="KW-0560">Oxidoreductase</keyword>
<dbReference type="Gene3D" id="1.20.1440.230">
    <property type="entry name" value="NADH-ubiquinone oxidoreductase 51kDa subunit, iron-sulphur binding domain"/>
    <property type="match status" value="1"/>
</dbReference>
<dbReference type="RefSeq" id="WP_205631267.1">
    <property type="nucleotide sequence ID" value="NZ_FLYE01000048.1"/>
</dbReference>
<dbReference type="GO" id="GO:0046872">
    <property type="term" value="F:metal ion binding"/>
    <property type="evidence" value="ECO:0007669"/>
    <property type="project" value="UniProtKB-KW"/>
</dbReference>
<dbReference type="InterPro" id="IPR011538">
    <property type="entry name" value="Nuo51_FMN-bd"/>
</dbReference>
<evidence type="ECO:0000313" key="9">
    <source>
        <dbReference type="Proteomes" id="UP000231658"/>
    </source>
</evidence>
<dbReference type="GO" id="GO:0051539">
    <property type="term" value="F:4 iron, 4 sulfur cluster binding"/>
    <property type="evidence" value="ECO:0007669"/>
    <property type="project" value="UniProtKB-KW"/>
</dbReference>
<keyword evidence="9" id="KW-1185">Reference proteome</keyword>
<dbReference type="EMBL" id="FLYE01000048">
    <property type="protein sequence ID" value="SCA58193.1"/>
    <property type="molecule type" value="Genomic_DNA"/>
</dbReference>
<dbReference type="Gene3D" id="1.10.10.1590">
    <property type="entry name" value="NADH-quinone oxidoreductase subunit E"/>
    <property type="match status" value="1"/>
</dbReference>
<dbReference type="STRING" id="1867952.MTBPR1_90040"/>
<keyword evidence="5" id="KW-0408">Iron</keyword>
<keyword evidence="4" id="KW-0479">Metal-binding</keyword>
<evidence type="ECO:0000313" key="8">
    <source>
        <dbReference type="EMBL" id="SCA58193.1"/>
    </source>
</evidence>
<evidence type="ECO:0000256" key="5">
    <source>
        <dbReference type="ARBA" id="ARBA00023004"/>
    </source>
</evidence>
<evidence type="ECO:0000256" key="2">
    <source>
        <dbReference type="ARBA" id="ARBA00007523"/>
    </source>
</evidence>
<dbReference type="Gene3D" id="3.40.50.11540">
    <property type="entry name" value="NADH-ubiquinone oxidoreductase 51kDa subunit"/>
    <property type="match status" value="1"/>
</dbReference>
<keyword evidence="3" id="KW-0004">4Fe-4S</keyword>
<proteinExistence type="inferred from homology"/>
<gene>
    <name evidence="8" type="ORF">MTBPR1_90040</name>
</gene>
<dbReference type="Proteomes" id="UP000231658">
    <property type="component" value="Unassembled WGS sequence"/>
</dbReference>
<organism evidence="8 9">
    <name type="scientific">Candidatus Terasakiella magnetica</name>
    <dbReference type="NCBI Taxonomy" id="1867952"/>
    <lineage>
        <taxon>Bacteria</taxon>
        <taxon>Pseudomonadati</taxon>
        <taxon>Pseudomonadota</taxon>
        <taxon>Alphaproteobacteria</taxon>
        <taxon>Rhodospirillales</taxon>
        <taxon>Terasakiellaceae</taxon>
        <taxon>Terasakiella</taxon>
    </lineage>
</organism>
<dbReference type="InterPro" id="IPR037225">
    <property type="entry name" value="Nuo51_FMN-bd_sf"/>
</dbReference>
<dbReference type="SUPFAM" id="SSF140490">
    <property type="entry name" value="Nqo1C-terminal domain-like"/>
    <property type="match status" value="1"/>
</dbReference>
<dbReference type="PROSITE" id="PS00644">
    <property type="entry name" value="COMPLEX1_51K_1"/>
    <property type="match status" value="1"/>
</dbReference>
<dbReference type="SUPFAM" id="SSF142019">
    <property type="entry name" value="Nqo1 FMN-binding domain-like"/>
    <property type="match status" value="1"/>
</dbReference>
<dbReference type="Pfam" id="PF10589">
    <property type="entry name" value="NADH_4Fe-4S"/>
    <property type="match status" value="1"/>
</dbReference>
<dbReference type="Pfam" id="PF01512">
    <property type="entry name" value="Complex1_51K"/>
    <property type="match status" value="1"/>
</dbReference>
<comment type="similarity">
    <text evidence="2">Belongs to the complex I 51 kDa subunit family.</text>
</comment>
<accession>A0A1C3RLR5</accession>
<dbReference type="PROSITE" id="PS00645">
    <property type="entry name" value="COMPLEX1_51K_2"/>
    <property type="match status" value="1"/>
</dbReference>
<dbReference type="Gene3D" id="3.10.20.600">
    <property type="match status" value="1"/>
</dbReference>
<dbReference type="GO" id="GO:0010181">
    <property type="term" value="F:FMN binding"/>
    <property type="evidence" value="ECO:0007669"/>
    <property type="project" value="InterPro"/>
</dbReference>
<dbReference type="InterPro" id="IPR001949">
    <property type="entry name" value="NADH-UbQ_OxRdtase_51kDa_CS"/>
</dbReference>
<dbReference type="SUPFAM" id="SSF52833">
    <property type="entry name" value="Thioredoxin-like"/>
    <property type="match status" value="1"/>
</dbReference>
<evidence type="ECO:0000256" key="4">
    <source>
        <dbReference type="ARBA" id="ARBA00022723"/>
    </source>
</evidence>
<comment type="cofactor">
    <cofactor evidence="1">
        <name>FMN</name>
        <dbReference type="ChEBI" id="CHEBI:58210"/>
    </cofactor>
</comment>
<dbReference type="Pfam" id="PF01257">
    <property type="entry name" value="2Fe-2S_thioredx"/>
    <property type="match status" value="1"/>
</dbReference>
<feature type="domain" description="NADH-ubiquinone oxidoreductase 51kDa subunit iron-sulphur binding" evidence="7">
    <location>
        <begin position="413"/>
        <end position="457"/>
    </location>
</feature>